<keyword evidence="4 5" id="KW-0963">Cytoplasm</keyword>
<dbReference type="EMBL" id="LJUI01000188">
    <property type="protein sequence ID" value="KPK65202.1"/>
    <property type="molecule type" value="Genomic_DNA"/>
</dbReference>
<feature type="domain" description="RecX third three-helical" evidence="8">
    <location>
        <begin position="122"/>
        <end position="168"/>
    </location>
</feature>
<feature type="compositionally biased region" description="Basic residues" evidence="6">
    <location>
        <begin position="1"/>
        <end position="13"/>
    </location>
</feature>
<dbReference type="Proteomes" id="UP000051717">
    <property type="component" value="Unassembled WGS sequence"/>
</dbReference>
<comment type="similarity">
    <text evidence="2 5">Belongs to the RecX family.</text>
</comment>
<evidence type="ECO:0000313" key="11">
    <source>
        <dbReference type="Proteomes" id="UP000051717"/>
    </source>
</evidence>
<comment type="caution">
    <text evidence="10">The sequence shown here is derived from an EMBL/GenBank/DDBJ whole genome shotgun (WGS) entry which is preliminary data.</text>
</comment>
<accession>A0A0S8FY81</accession>
<dbReference type="HAMAP" id="MF_01114">
    <property type="entry name" value="RecX"/>
    <property type="match status" value="1"/>
</dbReference>
<evidence type="ECO:0000259" key="9">
    <source>
        <dbReference type="Pfam" id="PF21982"/>
    </source>
</evidence>
<dbReference type="AlphaFoldDB" id="A0A0S8FY81"/>
<name>A0A0S8FY81_UNCT6</name>
<sequence length="178" mass="20287">MGGRSAKGRGSGRGRKEHDPDEERREAKEYALLLLSYRMRSEAETRERLSRRGYAPDLIAATVLDLSRVGLLDDREFSRGWIRNRLATNPAGRRVIRLELGRKGIDAAIIDEALREIENEYDERALAMRVARKKIGQYGGLDRGIVRRRLVALLARRGFEYGVIEEVVRELLEPEQGG</sequence>
<comment type="function">
    <text evidence="5">Modulates RecA activity.</text>
</comment>
<evidence type="ECO:0000256" key="1">
    <source>
        <dbReference type="ARBA" id="ARBA00004496"/>
    </source>
</evidence>
<dbReference type="InterPro" id="IPR053926">
    <property type="entry name" value="RecX_HTH_1st"/>
</dbReference>
<dbReference type="InterPro" id="IPR003783">
    <property type="entry name" value="Regulatory_RecX"/>
</dbReference>
<evidence type="ECO:0000256" key="4">
    <source>
        <dbReference type="ARBA" id="ARBA00022490"/>
    </source>
</evidence>
<dbReference type="InterPro" id="IPR036388">
    <property type="entry name" value="WH-like_DNA-bd_sf"/>
</dbReference>
<evidence type="ECO:0000313" key="10">
    <source>
        <dbReference type="EMBL" id="KPK65202.1"/>
    </source>
</evidence>
<dbReference type="Pfam" id="PF21981">
    <property type="entry name" value="RecX_HTH3"/>
    <property type="match status" value="1"/>
</dbReference>
<dbReference type="GO" id="GO:0005737">
    <property type="term" value="C:cytoplasm"/>
    <property type="evidence" value="ECO:0007669"/>
    <property type="project" value="UniProtKB-SubCell"/>
</dbReference>
<comment type="subcellular location">
    <subcellularLocation>
        <location evidence="1 5">Cytoplasm</location>
    </subcellularLocation>
</comment>
<dbReference type="Pfam" id="PF21982">
    <property type="entry name" value="RecX_HTH1"/>
    <property type="match status" value="1"/>
</dbReference>
<dbReference type="PANTHER" id="PTHR33602">
    <property type="entry name" value="REGULATORY PROTEIN RECX FAMILY PROTEIN"/>
    <property type="match status" value="1"/>
</dbReference>
<dbReference type="InterPro" id="IPR053924">
    <property type="entry name" value="RecX_HTH_2nd"/>
</dbReference>
<evidence type="ECO:0000256" key="2">
    <source>
        <dbReference type="ARBA" id="ARBA00009695"/>
    </source>
</evidence>
<dbReference type="Gene3D" id="1.10.10.10">
    <property type="entry name" value="Winged helix-like DNA-binding domain superfamily/Winged helix DNA-binding domain"/>
    <property type="match status" value="3"/>
</dbReference>
<evidence type="ECO:0000256" key="6">
    <source>
        <dbReference type="SAM" id="MobiDB-lite"/>
    </source>
</evidence>
<protein>
    <recommendedName>
        <fullName evidence="3 5">Regulatory protein RecX</fullName>
    </recommendedName>
</protein>
<feature type="domain" description="RecX first three-helical" evidence="9">
    <location>
        <begin position="27"/>
        <end position="63"/>
    </location>
</feature>
<feature type="compositionally biased region" description="Basic and acidic residues" evidence="6">
    <location>
        <begin position="14"/>
        <end position="26"/>
    </location>
</feature>
<evidence type="ECO:0000256" key="3">
    <source>
        <dbReference type="ARBA" id="ARBA00018111"/>
    </source>
</evidence>
<gene>
    <name evidence="5" type="primary">recX</name>
    <name evidence="10" type="ORF">AMJ82_12445</name>
</gene>
<proteinExistence type="inferred from homology"/>
<dbReference type="Pfam" id="PF02631">
    <property type="entry name" value="RecX_HTH2"/>
    <property type="match status" value="1"/>
</dbReference>
<feature type="domain" description="RecX second three-helical" evidence="7">
    <location>
        <begin position="73"/>
        <end position="114"/>
    </location>
</feature>
<evidence type="ECO:0000256" key="5">
    <source>
        <dbReference type="HAMAP-Rule" id="MF_01114"/>
    </source>
</evidence>
<feature type="region of interest" description="Disordered" evidence="6">
    <location>
        <begin position="1"/>
        <end position="26"/>
    </location>
</feature>
<dbReference type="PANTHER" id="PTHR33602:SF1">
    <property type="entry name" value="REGULATORY PROTEIN RECX FAMILY PROTEIN"/>
    <property type="match status" value="1"/>
</dbReference>
<organism evidence="10 11">
    <name type="scientific">candidate division TA06 bacterium SM23_40</name>
    <dbReference type="NCBI Taxonomy" id="1703774"/>
    <lineage>
        <taxon>Bacteria</taxon>
        <taxon>Bacteria division TA06</taxon>
    </lineage>
</organism>
<evidence type="ECO:0000259" key="8">
    <source>
        <dbReference type="Pfam" id="PF21981"/>
    </source>
</evidence>
<dbReference type="InterPro" id="IPR053925">
    <property type="entry name" value="RecX_HTH_3rd"/>
</dbReference>
<dbReference type="GO" id="GO:0006282">
    <property type="term" value="P:regulation of DNA repair"/>
    <property type="evidence" value="ECO:0007669"/>
    <property type="project" value="UniProtKB-UniRule"/>
</dbReference>
<reference evidence="10 11" key="1">
    <citation type="journal article" date="2015" name="Microbiome">
        <title>Genomic resolution of linkages in carbon, nitrogen, and sulfur cycling among widespread estuary sediment bacteria.</title>
        <authorList>
            <person name="Baker B.J."/>
            <person name="Lazar C.S."/>
            <person name="Teske A.P."/>
            <person name="Dick G.J."/>
        </authorList>
    </citation>
    <scope>NUCLEOTIDE SEQUENCE [LARGE SCALE GENOMIC DNA]</scope>
    <source>
        <strain evidence="10">SM23_40</strain>
    </source>
</reference>
<evidence type="ECO:0000259" key="7">
    <source>
        <dbReference type="Pfam" id="PF02631"/>
    </source>
</evidence>